<gene>
    <name evidence="3" type="ORF">FK529_17140</name>
</gene>
<evidence type="ECO:0008006" key="5">
    <source>
        <dbReference type="Google" id="ProtNLM"/>
    </source>
</evidence>
<dbReference type="RefSeq" id="WP_146563471.1">
    <property type="nucleotide sequence ID" value="NZ_VIGW01000013.1"/>
</dbReference>
<accession>A0A5C5R6W1</accession>
<evidence type="ECO:0000313" key="3">
    <source>
        <dbReference type="EMBL" id="TWS18063.1"/>
    </source>
</evidence>
<sequence length="298" mass="29490">MKRTSTFVGRTVVSVAAVATLAGVLAPVASADPKPGDPKPAGAPVNRAGELVIGSGNLPDGMNFGGAVLSGAAASWNGAWASLNTAAVTPAECKVLYAGLPIPKGTDTAQTNGSARGVNWSMVVSKFAIDVAPLRAALPKCGTFKAVRDGATSEVSVRSIAVTGASDGLGLEFTTKTRRGNQVEYLQSRQYTAVVNGVTMSLRGGRQSREPAPFVGADDQLAVDLLGVQSSILKNPPQPTAAPAPAPAASGSAKPAAPAPSAKPGAPSAKPAAPAAPGAPAARPAPAPASSPAPQPAR</sequence>
<comment type="caution">
    <text evidence="3">The sequence shown here is derived from an EMBL/GenBank/DDBJ whole genome shotgun (WGS) entry which is preliminary data.</text>
</comment>
<dbReference type="EMBL" id="VIGW01000013">
    <property type="protein sequence ID" value="TWS18063.1"/>
    <property type="molecule type" value="Genomic_DNA"/>
</dbReference>
<keyword evidence="4" id="KW-1185">Reference proteome</keyword>
<evidence type="ECO:0000256" key="2">
    <source>
        <dbReference type="SAM" id="SignalP"/>
    </source>
</evidence>
<feature type="signal peptide" evidence="2">
    <location>
        <begin position="1"/>
        <end position="31"/>
    </location>
</feature>
<dbReference type="AlphaFoldDB" id="A0A5C5R6W1"/>
<dbReference type="OrthoDB" id="4773525at2"/>
<organism evidence="3 4">
    <name type="scientific">Tsukamurella asaccharolytica</name>
    <dbReference type="NCBI Taxonomy" id="2592067"/>
    <lineage>
        <taxon>Bacteria</taxon>
        <taxon>Bacillati</taxon>
        <taxon>Actinomycetota</taxon>
        <taxon>Actinomycetes</taxon>
        <taxon>Mycobacteriales</taxon>
        <taxon>Tsukamurellaceae</taxon>
        <taxon>Tsukamurella</taxon>
    </lineage>
</organism>
<feature type="compositionally biased region" description="Pro residues" evidence="1">
    <location>
        <begin position="283"/>
        <end position="298"/>
    </location>
</feature>
<feature type="compositionally biased region" description="Low complexity" evidence="1">
    <location>
        <begin position="247"/>
        <end position="282"/>
    </location>
</feature>
<feature type="compositionally biased region" description="Pro residues" evidence="1">
    <location>
        <begin position="236"/>
        <end position="246"/>
    </location>
</feature>
<evidence type="ECO:0000313" key="4">
    <source>
        <dbReference type="Proteomes" id="UP000317291"/>
    </source>
</evidence>
<reference evidence="3 4" key="1">
    <citation type="submission" date="2019-06" db="EMBL/GenBank/DDBJ databases">
        <title>Tsukamurella conjunctivitidis sp. nov., Tsukamurella assacharolytica sp. nov. and Tsukamurella sputae sp. nov. isolated from patients with conjunctivitis, bacteraemia (lymphoma) and respiratory infection (sputum) in Hong Kong.</title>
        <authorList>
            <person name="Teng J.L.L."/>
            <person name="Lee H.H."/>
            <person name="Fong J.Y.H."/>
            <person name="Fok K.M.N."/>
            <person name="Lau S.K.P."/>
            <person name="Woo P.C.Y."/>
        </authorList>
    </citation>
    <scope>NUCLEOTIDE SEQUENCE [LARGE SCALE GENOMIC DNA]</scope>
    <source>
        <strain evidence="3 4">HKU71</strain>
    </source>
</reference>
<evidence type="ECO:0000256" key="1">
    <source>
        <dbReference type="SAM" id="MobiDB-lite"/>
    </source>
</evidence>
<protein>
    <recommendedName>
        <fullName evidence="5">Sensor domain-containing protein</fullName>
    </recommendedName>
</protein>
<keyword evidence="2" id="KW-0732">Signal</keyword>
<feature type="chain" id="PRO_5022816198" description="Sensor domain-containing protein" evidence="2">
    <location>
        <begin position="32"/>
        <end position="298"/>
    </location>
</feature>
<feature type="region of interest" description="Disordered" evidence="1">
    <location>
        <begin position="234"/>
        <end position="298"/>
    </location>
</feature>
<dbReference type="Proteomes" id="UP000317291">
    <property type="component" value="Unassembled WGS sequence"/>
</dbReference>
<proteinExistence type="predicted"/>
<name>A0A5C5R6W1_9ACTN</name>